<dbReference type="Proteomes" id="UP000054217">
    <property type="component" value="Unassembled WGS sequence"/>
</dbReference>
<feature type="binding site" evidence="6">
    <location>
        <position position="60"/>
    </location>
    <ligand>
        <name>FAD</name>
        <dbReference type="ChEBI" id="CHEBI:57692"/>
    </ligand>
</feature>
<evidence type="ECO:0000256" key="5">
    <source>
        <dbReference type="ARBA" id="ARBA00023002"/>
    </source>
</evidence>
<evidence type="ECO:0000256" key="4">
    <source>
        <dbReference type="ARBA" id="ARBA00022827"/>
    </source>
</evidence>
<evidence type="ECO:0000256" key="3">
    <source>
        <dbReference type="ARBA" id="ARBA00022630"/>
    </source>
</evidence>
<feature type="binding site" evidence="6">
    <location>
        <position position="35"/>
    </location>
    <ligand>
        <name>FAD</name>
        <dbReference type="ChEBI" id="CHEBI:57692"/>
    </ligand>
</feature>
<organism evidence="8 9">
    <name type="scientific">Pisolithus tinctorius Marx 270</name>
    <dbReference type="NCBI Taxonomy" id="870435"/>
    <lineage>
        <taxon>Eukaryota</taxon>
        <taxon>Fungi</taxon>
        <taxon>Dikarya</taxon>
        <taxon>Basidiomycota</taxon>
        <taxon>Agaricomycotina</taxon>
        <taxon>Agaricomycetes</taxon>
        <taxon>Agaricomycetidae</taxon>
        <taxon>Boletales</taxon>
        <taxon>Sclerodermatineae</taxon>
        <taxon>Pisolithaceae</taxon>
        <taxon>Pisolithus</taxon>
    </lineage>
</organism>
<feature type="binding site" evidence="6">
    <location>
        <position position="53"/>
    </location>
    <ligand>
        <name>FAD</name>
        <dbReference type="ChEBI" id="CHEBI:57692"/>
    </ligand>
</feature>
<evidence type="ECO:0000259" key="7">
    <source>
        <dbReference type="PROSITE" id="PS51384"/>
    </source>
</evidence>
<dbReference type="SUPFAM" id="SSF52343">
    <property type="entry name" value="Ferredoxin reductase-like, C-terminal NADP-linked domain"/>
    <property type="match status" value="1"/>
</dbReference>
<evidence type="ECO:0000256" key="6">
    <source>
        <dbReference type="PIRSR" id="PIRSR601834-1"/>
    </source>
</evidence>
<dbReference type="Gene3D" id="2.40.30.10">
    <property type="entry name" value="Translation factors"/>
    <property type="match status" value="1"/>
</dbReference>
<proteinExistence type="inferred from homology"/>
<dbReference type="GO" id="GO:0016491">
    <property type="term" value="F:oxidoreductase activity"/>
    <property type="evidence" value="ECO:0007669"/>
    <property type="project" value="UniProtKB-KW"/>
</dbReference>
<evidence type="ECO:0000313" key="8">
    <source>
        <dbReference type="EMBL" id="KIO13033.1"/>
    </source>
</evidence>
<feature type="binding site" evidence="6">
    <location>
        <position position="36"/>
    </location>
    <ligand>
        <name>FAD</name>
        <dbReference type="ChEBI" id="CHEBI:57692"/>
    </ligand>
</feature>
<dbReference type="Pfam" id="PF00970">
    <property type="entry name" value="FAD_binding_6"/>
    <property type="match status" value="1"/>
</dbReference>
<reference evidence="9" key="2">
    <citation type="submission" date="2015-01" db="EMBL/GenBank/DDBJ databases">
        <title>Evolutionary Origins and Diversification of the Mycorrhizal Mutualists.</title>
        <authorList>
            <consortium name="DOE Joint Genome Institute"/>
            <consortium name="Mycorrhizal Genomics Consortium"/>
            <person name="Kohler A."/>
            <person name="Kuo A."/>
            <person name="Nagy L.G."/>
            <person name="Floudas D."/>
            <person name="Copeland A."/>
            <person name="Barry K.W."/>
            <person name="Cichocki N."/>
            <person name="Veneault-Fourrey C."/>
            <person name="LaButti K."/>
            <person name="Lindquist E.A."/>
            <person name="Lipzen A."/>
            <person name="Lundell T."/>
            <person name="Morin E."/>
            <person name="Murat C."/>
            <person name="Riley R."/>
            <person name="Ohm R."/>
            <person name="Sun H."/>
            <person name="Tunlid A."/>
            <person name="Henrissat B."/>
            <person name="Grigoriev I.V."/>
            <person name="Hibbett D.S."/>
            <person name="Martin F."/>
        </authorList>
    </citation>
    <scope>NUCLEOTIDE SEQUENCE [LARGE SCALE GENOMIC DNA]</scope>
    <source>
        <strain evidence="9">Marx 270</strain>
    </source>
</reference>
<dbReference type="AlphaFoldDB" id="A0A0C3JV64"/>
<comment type="cofactor">
    <cofactor evidence="1 6">
        <name>FAD</name>
        <dbReference type="ChEBI" id="CHEBI:57692"/>
    </cofactor>
</comment>
<accession>A0A0C3JV64</accession>
<dbReference type="InterPro" id="IPR001433">
    <property type="entry name" value="OxRdtase_FAD/NAD-bd"/>
</dbReference>
<evidence type="ECO:0000256" key="1">
    <source>
        <dbReference type="ARBA" id="ARBA00001974"/>
    </source>
</evidence>
<dbReference type="STRING" id="870435.A0A0C3JV64"/>
<feature type="non-terminal residue" evidence="8">
    <location>
        <position position="1"/>
    </location>
</feature>
<dbReference type="Gene3D" id="3.40.50.80">
    <property type="entry name" value="Nucleotide-binding domain of ferredoxin-NADP reductase (FNR) module"/>
    <property type="match status" value="1"/>
</dbReference>
<dbReference type="InterPro" id="IPR001834">
    <property type="entry name" value="CBR-like"/>
</dbReference>
<dbReference type="CDD" id="cd06183">
    <property type="entry name" value="cyt_b5_reduct_like"/>
    <property type="match status" value="1"/>
</dbReference>
<gene>
    <name evidence="8" type="ORF">M404DRAFT_70636</name>
</gene>
<sequence>LTLSLPPDSIPQDNRELTPIWSVFVKDDDIQVERPYTPLEGVDESGNMSFWIKKYDHGEVARWLHAKQLGSSIELRGPVKTWTWKDDTWDDIIMVSGGTGITPFYQLLHHVFSSENACKGRLTLLHASKTLADLPPANVMEFLHGVAEQHPNNFRFCVFVDSLDVSQQHEAKIPMDITCDRIGKSALQDALQLKKTMPWWKALFWPTNVPAVAEDRKVIVLVCGPEQMVNAIAGPYGRNYAQGKVGGILGELGLRSHQVWKL</sequence>
<feature type="domain" description="FAD-binding FR-type" evidence="7">
    <location>
        <begin position="1"/>
        <end position="85"/>
    </location>
</feature>
<dbReference type="PANTHER" id="PTHR19370">
    <property type="entry name" value="NADH-CYTOCHROME B5 REDUCTASE"/>
    <property type="match status" value="1"/>
</dbReference>
<dbReference type="SUPFAM" id="SSF63380">
    <property type="entry name" value="Riboflavin synthase domain-like"/>
    <property type="match status" value="1"/>
</dbReference>
<keyword evidence="4 6" id="KW-0274">FAD</keyword>
<protein>
    <recommendedName>
        <fullName evidence="7">FAD-binding FR-type domain-containing protein</fullName>
    </recommendedName>
</protein>
<keyword evidence="3 6" id="KW-0285">Flavoprotein</keyword>
<keyword evidence="5" id="KW-0560">Oxidoreductase</keyword>
<dbReference type="Pfam" id="PF00175">
    <property type="entry name" value="NAD_binding_1"/>
    <property type="match status" value="1"/>
</dbReference>
<dbReference type="OrthoDB" id="432685at2759"/>
<feature type="non-terminal residue" evidence="8">
    <location>
        <position position="262"/>
    </location>
</feature>
<dbReference type="InterPro" id="IPR039261">
    <property type="entry name" value="FNR_nucleotide-bd"/>
</dbReference>
<keyword evidence="9" id="KW-1185">Reference proteome</keyword>
<dbReference type="InterPro" id="IPR017938">
    <property type="entry name" value="Riboflavin_synthase-like_b-brl"/>
</dbReference>
<name>A0A0C3JV64_PISTI</name>
<dbReference type="FunCoup" id="A0A0C3JV64">
    <property type="interactions" value="17"/>
</dbReference>
<dbReference type="InterPro" id="IPR017927">
    <property type="entry name" value="FAD-bd_FR_type"/>
</dbReference>
<dbReference type="PROSITE" id="PS51384">
    <property type="entry name" value="FAD_FR"/>
    <property type="match status" value="1"/>
</dbReference>
<dbReference type="EMBL" id="KN831947">
    <property type="protein sequence ID" value="KIO13033.1"/>
    <property type="molecule type" value="Genomic_DNA"/>
</dbReference>
<dbReference type="InterPro" id="IPR008333">
    <property type="entry name" value="Cbr1-like_FAD-bd_dom"/>
</dbReference>
<evidence type="ECO:0000313" key="9">
    <source>
        <dbReference type="Proteomes" id="UP000054217"/>
    </source>
</evidence>
<feature type="binding site" evidence="6">
    <location>
        <position position="102"/>
    </location>
    <ligand>
        <name>FAD</name>
        <dbReference type="ChEBI" id="CHEBI:57692"/>
    </ligand>
</feature>
<dbReference type="PRINTS" id="PR00406">
    <property type="entry name" value="CYTB5RDTASE"/>
</dbReference>
<dbReference type="PANTHER" id="PTHR19370:SF184">
    <property type="entry name" value="NADH-CYTOCHROME B5 REDUCTASE-LIKE"/>
    <property type="match status" value="1"/>
</dbReference>
<feature type="binding site" evidence="6">
    <location>
        <position position="34"/>
    </location>
    <ligand>
        <name>FAD</name>
        <dbReference type="ChEBI" id="CHEBI:57692"/>
    </ligand>
</feature>
<evidence type="ECO:0000256" key="2">
    <source>
        <dbReference type="ARBA" id="ARBA00006105"/>
    </source>
</evidence>
<dbReference type="InParanoid" id="A0A0C3JV64"/>
<comment type="similarity">
    <text evidence="2">Belongs to the flavoprotein pyridine nucleotide cytochrome reductase family.</text>
</comment>
<dbReference type="HOGENOM" id="CLU_003827_6_2_1"/>
<reference evidence="8 9" key="1">
    <citation type="submission" date="2014-04" db="EMBL/GenBank/DDBJ databases">
        <authorList>
            <consortium name="DOE Joint Genome Institute"/>
            <person name="Kuo A."/>
            <person name="Kohler A."/>
            <person name="Costa M.D."/>
            <person name="Nagy L.G."/>
            <person name="Floudas D."/>
            <person name="Copeland A."/>
            <person name="Barry K.W."/>
            <person name="Cichocki N."/>
            <person name="Veneault-Fourrey C."/>
            <person name="LaButti K."/>
            <person name="Lindquist E.A."/>
            <person name="Lipzen A."/>
            <person name="Lundell T."/>
            <person name="Morin E."/>
            <person name="Murat C."/>
            <person name="Sun H."/>
            <person name="Tunlid A."/>
            <person name="Henrissat B."/>
            <person name="Grigoriev I.V."/>
            <person name="Hibbett D.S."/>
            <person name="Martin F."/>
            <person name="Nordberg H.P."/>
            <person name="Cantor M.N."/>
            <person name="Hua S.X."/>
        </authorList>
    </citation>
    <scope>NUCLEOTIDE SEQUENCE [LARGE SCALE GENOMIC DNA]</scope>
    <source>
        <strain evidence="8 9">Marx 270</strain>
    </source>
</reference>